<evidence type="ECO:0000259" key="4">
    <source>
        <dbReference type="Pfam" id="PF01757"/>
    </source>
</evidence>
<evidence type="ECO:0000256" key="1">
    <source>
        <dbReference type="ARBA" id="ARBA00004370"/>
    </source>
</evidence>
<evidence type="ECO:0000313" key="5">
    <source>
        <dbReference type="EMBL" id="GGF25856.1"/>
    </source>
</evidence>
<dbReference type="GO" id="GO:0016747">
    <property type="term" value="F:acyltransferase activity, transferring groups other than amino-acyl groups"/>
    <property type="evidence" value="ECO:0007669"/>
    <property type="project" value="InterPro"/>
</dbReference>
<keyword evidence="5" id="KW-0012">Acyltransferase</keyword>
<dbReference type="InterPro" id="IPR050879">
    <property type="entry name" value="Acyltransferase_3"/>
</dbReference>
<evidence type="ECO:0000313" key="6">
    <source>
        <dbReference type="Proteomes" id="UP000660110"/>
    </source>
</evidence>
<feature type="transmembrane region" description="Helical" evidence="3">
    <location>
        <begin position="46"/>
        <end position="65"/>
    </location>
</feature>
<keyword evidence="3" id="KW-0812">Transmembrane</keyword>
<feature type="transmembrane region" description="Helical" evidence="3">
    <location>
        <begin position="207"/>
        <end position="226"/>
    </location>
</feature>
<feature type="transmembrane region" description="Helical" evidence="3">
    <location>
        <begin position="86"/>
        <end position="108"/>
    </location>
</feature>
<protein>
    <submittedName>
        <fullName evidence="5">Acyltransferase</fullName>
    </submittedName>
</protein>
<feature type="domain" description="Acyltransferase 3" evidence="4">
    <location>
        <begin position="14"/>
        <end position="317"/>
    </location>
</feature>
<evidence type="ECO:0000256" key="3">
    <source>
        <dbReference type="SAM" id="Phobius"/>
    </source>
</evidence>
<dbReference type="PANTHER" id="PTHR23028">
    <property type="entry name" value="ACETYLTRANSFERASE"/>
    <property type="match status" value="1"/>
</dbReference>
<feature type="transmembrane region" description="Helical" evidence="3">
    <location>
        <begin position="262"/>
        <end position="287"/>
    </location>
</feature>
<dbReference type="InterPro" id="IPR002656">
    <property type="entry name" value="Acyl_transf_3_dom"/>
</dbReference>
<comment type="caution">
    <text evidence="5">The sequence shown here is derived from an EMBL/GenBank/DDBJ whole genome shotgun (WGS) entry which is preliminary data.</text>
</comment>
<dbReference type="GO" id="GO:0016020">
    <property type="term" value="C:membrane"/>
    <property type="evidence" value="ECO:0007669"/>
    <property type="project" value="TreeGrafter"/>
</dbReference>
<accession>A0A917EWB5</accession>
<keyword evidence="3" id="KW-0472">Membrane</keyword>
<organism evidence="5 6">
    <name type="scientific">Halobacillus andaensis</name>
    <dbReference type="NCBI Taxonomy" id="1176239"/>
    <lineage>
        <taxon>Bacteria</taxon>
        <taxon>Bacillati</taxon>
        <taxon>Bacillota</taxon>
        <taxon>Bacilli</taxon>
        <taxon>Bacillales</taxon>
        <taxon>Bacillaceae</taxon>
        <taxon>Halobacillus</taxon>
    </lineage>
</organism>
<feature type="transmembrane region" description="Helical" evidence="3">
    <location>
        <begin position="299"/>
        <end position="321"/>
    </location>
</feature>
<name>A0A917EWB5_HALAA</name>
<proteinExistence type="inferred from homology"/>
<dbReference type="GO" id="GO:0000271">
    <property type="term" value="P:polysaccharide biosynthetic process"/>
    <property type="evidence" value="ECO:0007669"/>
    <property type="project" value="TreeGrafter"/>
</dbReference>
<feature type="transmembrane region" description="Helical" evidence="3">
    <location>
        <begin position="181"/>
        <end position="200"/>
    </location>
</feature>
<sequence length="356" mass="41236">MNKRRRLSLVQISRAIAILFVLLGHANIVFYSGIGYDWFQMGQWERTGGVDFFFIVTGFMIFYLYHNKAGVKGASIDFIKKRAIRIYPLYWIFTLLALAAVYVIPSIGEPYSMDVILKSIFTLPTEPVLSSAWSLSHIVFFYFLFSTYLFKPNLFKPIIMLWIVITALVETKLIVNIDTFLFSFSSLEILFGSFVAYLSLKRNFKYSTLFIIVGFIGYLSVWLNNIYHIADIHTPTFYCLSAMMIMLGIAEKDKVERRVPKFLSYLGDASYSIYIAHGPFLQLYFLFMQKYQLTSSVHPFILMVSILALTTISSCMVYSIIERPLNQYLRTKLLTKKTEEIKIPQVIAFSGTRYRK</sequence>
<evidence type="ECO:0000256" key="2">
    <source>
        <dbReference type="ARBA" id="ARBA00007400"/>
    </source>
</evidence>
<feature type="transmembrane region" description="Helical" evidence="3">
    <location>
        <begin position="157"/>
        <end position="175"/>
    </location>
</feature>
<dbReference type="Proteomes" id="UP000660110">
    <property type="component" value="Unassembled WGS sequence"/>
</dbReference>
<dbReference type="Pfam" id="PF01757">
    <property type="entry name" value="Acyl_transf_3"/>
    <property type="match status" value="1"/>
</dbReference>
<feature type="transmembrane region" description="Helical" evidence="3">
    <location>
        <begin position="12"/>
        <end position="34"/>
    </location>
</feature>
<keyword evidence="6" id="KW-1185">Reference proteome</keyword>
<gene>
    <name evidence="5" type="ORF">GCM10010954_26000</name>
</gene>
<feature type="transmembrane region" description="Helical" evidence="3">
    <location>
        <begin position="128"/>
        <end position="150"/>
    </location>
</feature>
<keyword evidence="5" id="KW-0808">Transferase</keyword>
<feature type="transmembrane region" description="Helical" evidence="3">
    <location>
        <begin position="232"/>
        <end position="250"/>
    </location>
</feature>
<dbReference type="PANTHER" id="PTHR23028:SF131">
    <property type="entry name" value="BLR2367 PROTEIN"/>
    <property type="match status" value="1"/>
</dbReference>
<keyword evidence="3" id="KW-1133">Transmembrane helix</keyword>
<dbReference type="RefSeq" id="WP_188377938.1">
    <property type="nucleotide sequence ID" value="NZ_BMEL01000003.1"/>
</dbReference>
<reference evidence="5" key="1">
    <citation type="journal article" date="2014" name="Int. J. Syst. Evol. Microbiol.">
        <title>Complete genome sequence of Corynebacterium casei LMG S-19264T (=DSM 44701T), isolated from a smear-ripened cheese.</title>
        <authorList>
            <consortium name="US DOE Joint Genome Institute (JGI-PGF)"/>
            <person name="Walter F."/>
            <person name="Albersmeier A."/>
            <person name="Kalinowski J."/>
            <person name="Ruckert C."/>
        </authorList>
    </citation>
    <scope>NUCLEOTIDE SEQUENCE</scope>
    <source>
        <strain evidence="5">CGMCC 1.12153</strain>
    </source>
</reference>
<dbReference type="AlphaFoldDB" id="A0A917EWB5"/>
<dbReference type="EMBL" id="BMEL01000003">
    <property type="protein sequence ID" value="GGF25856.1"/>
    <property type="molecule type" value="Genomic_DNA"/>
</dbReference>
<comment type="subcellular location">
    <subcellularLocation>
        <location evidence="1">Membrane</location>
    </subcellularLocation>
</comment>
<comment type="similarity">
    <text evidence="2">Belongs to the acyltransferase 3 family.</text>
</comment>
<reference evidence="5" key="2">
    <citation type="submission" date="2020-09" db="EMBL/GenBank/DDBJ databases">
        <authorList>
            <person name="Sun Q."/>
            <person name="Zhou Y."/>
        </authorList>
    </citation>
    <scope>NUCLEOTIDE SEQUENCE</scope>
    <source>
        <strain evidence="5">CGMCC 1.12153</strain>
    </source>
</reference>